<reference evidence="1 2" key="1">
    <citation type="submission" date="2017-05" db="EMBL/GenBank/DDBJ databases">
        <authorList>
            <person name="Oh N.-S."/>
        </authorList>
    </citation>
    <scope>NUCLEOTIDE SEQUENCE [LARGE SCALE GENOMIC DNA]</scope>
    <source>
        <strain evidence="1 2">4M13</strain>
    </source>
</reference>
<dbReference type="AlphaFoldDB" id="A0AB33C912"/>
<protein>
    <submittedName>
        <fullName evidence="1">Uncharacterized protein</fullName>
    </submittedName>
</protein>
<dbReference type="EMBL" id="CP021427">
    <property type="protein sequence ID" value="ART98626.1"/>
    <property type="molecule type" value="Genomic_DNA"/>
</dbReference>
<dbReference type="RefSeq" id="WP_020807754.1">
    <property type="nucleotide sequence ID" value="NZ_CP021427.1"/>
</dbReference>
<accession>A0AB33C912</accession>
<organism evidence="1 2">
    <name type="scientific">Lactobacillus gasseri</name>
    <dbReference type="NCBI Taxonomy" id="1596"/>
    <lineage>
        <taxon>Bacteria</taxon>
        <taxon>Bacillati</taxon>
        <taxon>Bacillota</taxon>
        <taxon>Bacilli</taxon>
        <taxon>Lactobacillales</taxon>
        <taxon>Lactobacillaceae</taxon>
        <taxon>Lactobacillus</taxon>
    </lineage>
</organism>
<dbReference type="Proteomes" id="UP000195798">
    <property type="component" value="Chromosome"/>
</dbReference>
<proteinExistence type="predicted"/>
<gene>
    <name evidence="1" type="ORF">CCE30_06845</name>
</gene>
<sequence length="94" mass="11259">MTERRLIQRLENFAQRKNIYCIWLNMDPTYIPVVSTQDRVIFMNKNWKEKNKNAYALAYLIEGILHNTTSVSEIDKYVQYLLKEIKNDSIIVMD</sequence>
<evidence type="ECO:0000313" key="1">
    <source>
        <dbReference type="EMBL" id="ART98626.1"/>
    </source>
</evidence>
<name>A0AB33C912_LACGS</name>
<evidence type="ECO:0000313" key="2">
    <source>
        <dbReference type="Proteomes" id="UP000195798"/>
    </source>
</evidence>